<name>A0A0F6WBZ7_9CAUD</name>
<keyword evidence="2" id="KW-1185">Reference proteome</keyword>
<evidence type="ECO:0000313" key="1">
    <source>
        <dbReference type="EMBL" id="AKF12799.1"/>
    </source>
</evidence>
<dbReference type="Proteomes" id="UP000221947">
    <property type="component" value="Segment"/>
</dbReference>
<dbReference type="EMBL" id="KR052480">
    <property type="protein sequence ID" value="AKF12799.1"/>
    <property type="molecule type" value="Genomic_DNA"/>
</dbReference>
<gene>
    <name evidence="1" type="ORF">PHIM7_254</name>
</gene>
<proteinExistence type="predicted"/>
<accession>A0A0F6WBZ7</accession>
<organism evidence="1 2">
    <name type="scientific">Sinorhizobium phage phiM7</name>
    <dbReference type="NCBI Taxonomy" id="1647403"/>
    <lineage>
        <taxon>Viruses</taxon>
        <taxon>Duplodnaviria</taxon>
        <taxon>Heunggongvirae</taxon>
        <taxon>Uroviricota</taxon>
        <taxon>Caudoviricetes</taxon>
        <taxon>Emdodecavirus</taxon>
        <taxon>Emdodecavirus M7</taxon>
    </lineage>
</organism>
<protein>
    <submittedName>
        <fullName evidence="1">Uncharacterized protein</fullName>
    </submittedName>
</protein>
<reference evidence="1 2" key="1">
    <citation type="submission" date="2015-04" db="EMBL/GenBank/DDBJ databases">
        <authorList>
            <person name="Schouten J.T."/>
            <person name="Crockett J.T."/>
            <person name="Hodson T.S."/>
            <person name="Hyde J.R."/>
            <person name="Smith T.A."/>
            <person name="Merrill B.D."/>
            <person name="Crook M.B."/>
            <person name="Griffitts J.S."/>
            <person name="Burnett S.H."/>
            <person name="Grose J.H."/>
            <person name="Breakwell D.P."/>
        </authorList>
    </citation>
    <scope>NUCLEOTIDE SEQUENCE [LARGE SCALE GENOMIC DNA]</scope>
</reference>
<evidence type="ECO:0000313" key="2">
    <source>
        <dbReference type="Proteomes" id="UP000221947"/>
    </source>
</evidence>
<sequence length="61" mass="7201">MDDPKPKAEISCHQTLSDHNSFQQHLWIGKWDMTFPYEWSENQIAEALIVMGNEILRRNAE</sequence>